<comment type="caution">
    <text evidence="4">The sequence shown here is derived from an EMBL/GenBank/DDBJ whole genome shotgun (WGS) entry which is preliminary data.</text>
</comment>
<feature type="compositionally biased region" description="Low complexity" evidence="2">
    <location>
        <begin position="451"/>
        <end position="462"/>
    </location>
</feature>
<evidence type="ECO:0000313" key="4">
    <source>
        <dbReference type="EMBL" id="KAK7031836.1"/>
    </source>
</evidence>
<dbReference type="AlphaFoldDB" id="A0AAW0BYD9"/>
<feature type="region of interest" description="Disordered" evidence="2">
    <location>
        <begin position="105"/>
        <end position="125"/>
    </location>
</feature>
<reference evidence="4 5" key="1">
    <citation type="journal article" date="2024" name="J Genomics">
        <title>Draft genome sequencing and assembly of Favolaschia claudopus CIRM-BRFM 2984 isolated from oak limbs.</title>
        <authorList>
            <person name="Navarro D."/>
            <person name="Drula E."/>
            <person name="Chaduli D."/>
            <person name="Cazenave R."/>
            <person name="Ahrendt S."/>
            <person name="Wang J."/>
            <person name="Lipzen A."/>
            <person name="Daum C."/>
            <person name="Barry K."/>
            <person name="Grigoriev I.V."/>
            <person name="Favel A."/>
            <person name="Rosso M.N."/>
            <person name="Martin F."/>
        </authorList>
    </citation>
    <scope>NUCLEOTIDE SEQUENCE [LARGE SCALE GENOMIC DNA]</scope>
    <source>
        <strain evidence="4 5">CIRM-BRFM 2984</strain>
    </source>
</reference>
<accession>A0AAW0BYD9</accession>
<evidence type="ECO:0000256" key="2">
    <source>
        <dbReference type="SAM" id="MobiDB-lite"/>
    </source>
</evidence>
<proteinExistence type="predicted"/>
<feature type="coiled-coil region" evidence="1">
    <location>
        <begin position="350"/>
        <end position="377"/>
    </location>
</feature>
<keyword evidence="3" id="KW-0732">Signal</keyword>
<name>A0AAW0BYD9_9AGAR</name>
<evidence type="ECO:0000256" key="1">
    <source>
        <dbReference type="SAM" id="Coils"/>
    </source>
</evidence>
<sequence>MPPTVFTLPIPLILLIHLHLLQYPQANKPEYDHNLFDPRVRGLRDRTKTMEDLCYFLVGRIEGSKDRARKTIPTYPCSKPSDSTSFRASLAKFAENLRHSALSLTVSSNQQTRTTSSKTASPSADGKNLKWWWKDVVVRKSLLEECSGEKFERLVLALTIHALSKGSSVDLQEATSLLRNQPRIYTSRLTLFHTEHNLWARTASLLARRQYDVRTLRANIQNDMSSNKYSTLSVDRLVALANSKRYELLASPWSAPALDLLADMLGLTVTNESSSALSVTSTSNSEAHNLPTQTQPLPIAAAHHPATLRQLSKRLFADEASEESAVLSAAVSSRPFHALAERTEAEERMLQALTHALARTRKTTDELQARLAKAKSMSKIPPLGTVDLNLWQAGDPININFEPTLHEDRFSRLGFATPGSHSTPTVEARIDEIRRSLVPQYPPIKRKSPVSDESIASSSLSLDDAEPKPEPPPSTPKSALKPLLPVTAPDTVKLPTRHYNEAKGPELKLPSEAVEKTGWQETTPRAVRTNKTPALMDAEDRFEFEKFRDAGSEYTEDEFDFLKEGESLSVRDLLLQADTSLFDIIDDDSDELDDQSFGWA</sequence>
<keyword evidence="5" id="KW-1185">Reference proteome</keyword>
<evidence type="ECO:0008006" key="6">
    <source>
        <dbReference type="Google" id="ProtNLM"/>
    </source>
</evidence>
<feature type="signal peptide" evidence="3">
    <location>
        <begin position="1"/>
        <end position="26"/>
    </location>
</feature>
<gene>
    <name evidence="4" type="ORF">R3P38DRAFT_2925834</name>
</gene>
<keyword evidence="1" id="KW-0175">Coiled coil</keyword>
<organism evidence="4 5">
    <name type="scientific">Favolaschia claudopus</name>
    <dbReference type="NCBI Taxonomy" id="2862362"/>
    <lineage>
        <taxon>Eukaryota</taxon>
        <taxon>Fungi</taxon>
        <taxon>Dikarya</taxon>
        <taxon>Basidiomycota</taxon>
        <taxon>Agaricomycotina</taxon>
        <taxon>Agaricomycetes</taxon>
        <taxon>Agaricomycetidae</taxon>
        <taxon>Agaricales</taxon>
        <taxon>Marasmiineae</taxon>
        <taxon>Mycenaceae</taxon>
        <taxon>Favolaschia</taxon>
    </lineage>
</organism>
<evidence type="ECO:0000313" key="5">
    <source>
        <dbReference type="Proteomes" id="UP001362999"/>
    </source>
</evidence>
<feature type="compositionally biased region" description="Polar residues" evidence="2">
    <location>
        <begin position="105"/>
        <end position="122"/>
    </location>
</feature>
<feature type="chain" id="PRO_5043339859" description="HAUS augmin-like complex subunit 6 N-terminal domain-containing protein" evidence="3">
    <location>
        <begin position="27"/>
        <end position="600"/>
    </location>
</feature>
<dbReference type="EMBL" id="JAWWNJ010000024">
    <property type="protein sequence ID" value="KAK7031836.1"/>
    <property type="molecule type" value="Genomic_DNA"/>
</dbReference>
<protein>
    <recommendedName>
        <fullName evidence="6">HAUS augmin-like complex subunit 6 N-terminal domain-containing protein</fullName>
    </recommendedName>
</protein>
<evidence type="ECO:0000256" key="3">
    <source>
        <dbReference type="SAM" id="SignalP"/>
    </source>
</evidence>
<feature type="region of interest" description="Disordered" evidence="2">
    <location>
        <begin position="440"/>
        <end position="484"/>
    </location>
</feature>
<dbReference type="Proteomes" id="UP001362999">
    <property type="component" value="Unassembled WGS sequence"/>
</dbReference>